<evidence type="ECO:0000313" key="4">
    <source>
        <dbReference type="EMBL" id="NKX51190.1"/>
    </source>
</evidence>
<feature type="non-terminal residue" evidence="4">
    <location>
        <position position="1"/>
    </location>
</feature>
<dbReference type="EMBL" id="JAAZSR010000186">
    <property type="protein sequence ID" value="NKX51190.1"/>
    <property type="molecule type" value="Genomic_DNA"/>
</dbReference>
<gene>
    <name evidence="4" type="ORF">HER39_11570</name>
</gene>
<feature type="domain" description="Tetracycline repressor TetR C-terminal" evidence="3">
    <location>
        <begin position="1"/>
        <end position="89"/>
    </location>
</feature>
<proteinExistence type="predicted"/>
<keyword evidence="2" id="KW-0804">Transcription</keyword>
<evidence type="ECO:0000256" key="2">
    <source>
        <dbReference type="ARBA" id="ARBA00023163"/>
    </source>
</evidence>
<organism evidence="4 5">
    <name type="scientific">Arthrobacter deserti</name>
    <dbReference type="NCBI Taxonomy" id="1742687"/>
    <lineage>
        <taxon>Bacteria</taxon>
        <taxon>Bacillati</taxon>
        <taxon>Actinomycetota</taxon>
        <taxon>Actinomycetes</taxon>
        <taxon>Micrococcales</taxon>
        <taxon>Micrococcaceae</taxon>
        <taxon>Arthrobacter</taxon>
    </lineage>
</organism>
<protein>
    <submittedName>
        <fullName evidence="4">TetR/AcrR family transcriptional regulator</fullName>
    </submittedName>
</protein>
<dbReference type="InterPro" id="IPR004111">
    <property type="entry name" value="Repressor_TetR_C"/>
</dbReference>
<dbReference type="Proteomes" id="UP000523795">
    <property type="component" value="Unassembled WGS sequence"/>
</dbReference>
<keyword evidence="1" id="KW-0805">Transcription regulation</keyword>
<dbReference type="Gene3D" id="1.10.357.10">
    <property type="entry name" value="Tetracycline Repressor, domain 2"/>
    <property type="match status" value="1"/>
</dbReference>
<dbReference type="SUPFAM" id="SSF48498">
    <property type="entry name" value="Tetracyclin repressor-like, C-terminal domain"/>
    <property type="match status" value="1"/>
</dbReference>
<name>A0ABX1JPE2_9MICC</name>
<dbReference type="InterPro" id="IPR036271">
    <property type="entry name" value="Tet_transcr_reg_TetR-rel_C_sf"/>
</dbReference>
<dbReference type="Pfam" id="PF02909">
    <property type="entry name" value="TetR_C_1"/>
    <property type="match status" value="1"/>
</dbReference>
<evidence type="ECO:0000259" key="3">
    <source>
        <dbReference type="Pfam" id="PF02909"/>
    </source>
</evidence>
<comment type="caution">
    <text evidence="4">The sequence shown here is derived from an EMBL/GenBank/DDBJ whole genome shotgun (WGS) entry which is preliminary data.</text>
</comment>
<keyword evidence="5" id="KW-1185">Reference proteome</keyword>
<evidence type="ECO:0000313" key="5">
    <source>
        <dbReference type="Proteomes" id="UP000523795"/>
    </source>
</evidence>
<sequence>DAGFDEAEAVQVYRALADFMLSWTGFSAGLRALGEKSGQDDAAWAAEYARAPAHRFPHAVALAGQMAAIDDDGNFDFALELLLDGVEARLRSRS</sequence>
<evidence type="ECO:0000256" key="1">
    <source>
        <dbReference type="ARBA" id="ARBA00023015"/>
    </source>
</evidence>
<accession>A0ABX1JPE2</accession>
<reference evidence="4 5" key="1">
    <citation type="submission" date="2020-04" db="EMBL/GenBank/DDBJ databases">
        <authorList>
            <person name="Liu S."/>
        </authorList>
    </citation>
    <scope>NUCLEOTIDE SEQUENCE [LARGE SCALE GENOMIC DNA]</scope>
    <source>
        <strain evidence="4 5">CGMCC 1.15091</strain>
    </source>
</reference>